<accession>A0AA43XJL2</accession>
<evidence type="ECO:0000256" key="5">
    <source>
        <dbReference type="ARBA" id="ARBA00022840"/>
    </source>
</evidence>
<keyword evidence="4" id="KW-0547">Nucleotide-binding</keyword>
<dbReference type="Pfam" id="PF00005">
    <property type="entry name" value="ABC_tran"/>
    <property type="match status" value="1"/>
</dbReference>
<dbReference type="PANTHER" id="PTHR43394:SF1">
    <property type="entry name" value="ATP-BINDING CASSETTE SUB-FAMILY B MEMBER 10, MITOCHONDRIAL"/>
    <property type="match status" value="1"/>
</dbReference>
<feature type="transmembrane region" description="Helical" evidence="8">
    <location>
        <begin position="177"/>
        <end position="197"/>
    </location>
</feature>
<feature type="transmembrane region" description="Helical" evidence="8">
    <location>
        <begin position="285"/>
        <end position="303"/>
    </location>
</feature>
<keyword evidence="2" id="KW-0813">Transport</keyword>
<dbReference type="GO" id="GO:0005524">
    <property type="term" value="F:ATP binding"/>
    <property type="evidence" value="ECO:0007669"/>
    <property type="project" value="UniProtKB-KW"/>
</dbReference>
<dbReference type="Pfam" id="PF00664">
    <property type="entry name" value="ABC_membrane"/>
    <property type="match status" value="1"/>
</dbReference>
<proteinExistence type="predicted"/>
<feature type="transmembrane region" description="Helical" evidence="8">
    <location>
        <begin position="71"/>
        <end position="89"/>
    </location>
</feature>
<dbReference type="PROSITE" id="PS50929">
    <property type="entry name" value="ABC_TM1F"/>
    <property type="match status" value="1"/>
</dbReference>
<dbReference type="Gene3D" id="1.20.1560.10">
    <property type="entry name" value="ABC transporter type 1, transmembrane domain"/>
    <property type="match status" value="1"/>
</dbReference>
<keyword evidence="3 8" id="KW-0812">Transmembrane</keyword>
<evidence type="ECO:0000313" key="12">
    <source>
        <dbReference type="Proteomes" id="UP000449710"/>
    </source>
</evidence>
<dbReference type="SUPFAM" id="SSF52540">
    <property type="entry name" value="P-loop containing nucleoside triphosphate hydrolases"/>
    <property type="match status" value="1"/>
</dbReference>
<dbReference type="GO" id="GO:0016887">
    <property type="term" value="F:ATP hydrolysis activity"/>
    <property type="evidence" value="ECO:0007669"/>
    <property type="project" value="InterPro"/>
</dbReference>
<evidence type="ECO:0000256" key="7">
    <source>
        <dbReference type="ARBA" id="ARBA00023136"/>
    </source>
</evidence>
<protein>
    <submittedName>
        <fullName evidence="11">ABC transporter ATP-binding protein</fullName>
    </submittedName>
</protein>
<dbReference type="RefSeq" id="WP_160720107.1">
    <property type="nucleotide sequence ID" value="NZ_SUMG01000005.1"/>
</dbReference>
<feature type="transmembrane region" description="Helical" evidence="8">
    <location>
        <begin position="259"/>
        <end position="279"/>
    </location>
</feature>
<feature type="transmembrane region" description="Helical" evidence="8">
    <location>
        <begin position="151"/>
        <end position="171"/>
    </location>
</feature>
<evidence type="ECO:0000256" key="6">
    <source>
        <dbReference type="ARBA" id="ARBA00022989"/>
    </source>
</evidence>
<dbReference type="InterPro" id="IPR011527">
    <property type="entry name" value="ABC1_TM_dom"/>
</dbReference>
<dbReference type="CDD" id="cd18545">
    <property type="entry name" value="ABC_6TM_YknV_like"/>
    <property type="match status" value="1"/>
</dbReference>
<feature type="transmembrane region" description="Helical" evidence="8">
    <location>
        <begin position="35"/>
        <end position="56"/>
    </location>
</feature>
<evidence type="ECO:0000256" key="4">
    <source>
        <dbReference type="ARBA" id="ARBA00022741"/>
    </source>
</evidence>
<keyword evidence="12" id="KW-1185">Reference proteome</keyword>
<evidence type="ECO:0000259" key="10">
    <source>
        <dbReference type="PROSITE" id="PS50929"/>
    </source>
</evidence>
<name>A0AA43XJL2_9CLOT</name>
<dbReference type="FunFam" id="3.40.50.300:FF:000287">
    <property type="entry name" value="Multidrug ABC transporter ATP-binding protein"/>
    <property type="match status" value="1"/>
</dbReference>
<dbReference type="InterPro" id="IPR003593">
    <property type="entry name" value="AAA+_ATPase"/>
</dbReference>
<dbReference type="SMART" id="SM00382">
    <property type="entry name" value="AAA"/>
    <property type="match status" value="1"/>
</dbReference>
<dbReference type="InterPro" id="IPR027417">
    <property type="entry name" value="P-loop_NTPase"/>
</dbReference>
<evidence type="ECO:0000256" key="1">
    <source>
        <dbReference type="ARBA" id="ARBA00004651"/>
    </source>
</evidence>
<evidence type="ECO:0000259" key="9">
    <source>
        <dbReference type="PROSITE" id="PS50893"/>
    </source>
</evidence>
<evidence type="ECO:0000313" key="11">
    <source>
        <dbReference type="EMBL" id="NBG88023.1"/>
    </source>
</evidence>
<dbReference type="InterPro" id="IPR003439">
    <property type="entry name" value="ABC_transporter-like_ATP-bd"/>
</dbReference>
<dbReference type="PANTHER" id="PTHR43394">
    <property type="entry name" value="ATP-DEPENDENT PERMEASE MDL1, MITOCHONDRIAL"/>
    <property type="match status" value="1"/>
</dbReference>
<reference evidence="11 12" key="1">
    <citation type="submission" date="2019-04" db="EMBL/GenBank/DDBJ databases">
        <title>Isachenkonia alkalipeptolytica gen. nov. sp. nov. a new anaerobic, alkiliphilic organothrophic bacterium capable to reduce synthesized ferrihydrite isolated from a soda lake.</title>
        <authorList>
            <person name="Toshchakov S.V."/>
            <person name="Zavarzina D.G."/>
            <person name="Zhilina T.N."/>
            <person name="Kostrikina N.A."/>
            <person name="Kublanov I.V."/>
        </authorList>
    </citation>
    <scope>NUCLEOTIDE SEQUENCE [LARGE SCALE GENOMIC DNA]</scope>
    <source>
        <strain evidence="11 12">Z-1701</strain>
    </source>
</reference>
<gene>
    <name evidence="11" type="ORF">ISALK_05865</name>
</gene>
<evidence type="ECO:0000256" key="2">
    <source>
        <dbReference type="ARBA" id="ARBA00022448"/>
    </source>
</evidence>
<keyword evidence="6 8" id="KW-1133">Transmembrane helix</keyword>
<dbReference type="SUPFAM" id="SSF90123">
    <property type="entry name" value="ABC transporter transmembrane region"/>
    <property type="match status" value="1"/>
</dbReference>
<feature type="domain" description="ABC transporter" evidence="9">
    <location>
        <begin position="352"/>
        <end position="586"/>
    </location>
</feature>
<keyword evidence="5 11" id="KW-0067">ATP-binding</keyword>
<dbReference type="PROSITE" id="PS50893">
    <property type="entry name" value="ABC_TRANSPORTER_2"/>
    <property type="match status" value="1"/>
</dbReference>
<evidence type="ECO:0000256" key="3">
    <source>
        <dbReference type="ARBA" id="ARBA00022692"/>
    </source>
</evidence>
<sequence>MSVNTFKEDEAVQQSLRLSVIKRLLSYLKNYKKSVLWALILMIIAVSVNIINPYFIKIGIDEFIATENTKGLILLAGIMVAVNVISMMASKKRITIMGRTTNKILMEIREALFNHIQKLSFSFFDSRPVGKILARITTDVNALTNFFTDSVTVVIPDLITLIAISGIMFWMSYQLAIAAFITLPVLMGGLILIESTFRKKWQVFRKKNSNLNAYIHEDYSGIRVVQSFARERHTSNTFFGLGKDLNHSFIGAIRFADGFWSMVVLSWGFGTAIVFWVGVRLIDSGTISIGVLVAFMGYITMFWRPVINLTNFYNVTVSNMTSAERIFEILDTPPDIENQRDAKELPPIEGEVTFEGVSFSYDREEQVLDNVSFHVNKGETVALVGHTGAGKTTIINLLSRFYDVTEGVVKIDGYDINEVTLDSLRSQMAVMMQDTFLFSGTVKENIKYGKPDATDEEIIQAATVVNAHNFIMALENGYDTEINERGSKLSIGQRQLLALARAVLNDPKILILDEATSSIDTETEILVQKGIRALLKDRTSFVIAHRLSTIKNADRIMVIHDGKILETGSHHELLENRSMYYKLFVAQYQFLKA</sequence>
<dbReference type="AlphaFoldDB" id="A0AA43XJL2"/>
<keyword evidence="7 8" id="KW-0472">Membrane</keyword>
<dbReference type="InterPro" id="IPR039421">
    <property type="entry name" value="Type_1_exporter"/>
</dbReference>
<dbReference type="Gene3D" id="3.40.50.300">
    <property type="entry name" value="P-loop containing nucleotide triphosphate hydrolases"/>
    <property type="match status" value="1"/>
</dbReference>
<comment type="caution">
    <text evidence="11">The sequence shown here is derived from an EMBL/GenBank/DDBJ whole genome shotgun (WGS) entry which is preliminary data.</text>
</comment>
<dbReference type="EMBL" id="SUMG01000005">
    <property type="protein sequence ID" value="NBG88023.1"/>
    <property type="molecule type" value="Genomic_DNA"/>
</dbReference>
<organism evidence="11 12">
    <name type="scientific">Isachenkonia alkalipeptolytica</name>
    <dbReference type="NCBI Taxonomy" id="2565777"/>
    <lineage>
        <taxon>Bacteria</taxon>
        <taxon>Bacillati</taxon>
        <taxon>Bacillota</taxon>
        <taxon>Clostridia</taxon>
        <taxon>Eubacteriales</taxon>
        <taxon>Clostridiaceae</taxon>
        <taxon>Isachenkonia</taxon>
    </lineage>
</organism>
<comment type="subcellular location">
    <subcellularLocation>
        <location evidence="1">Cell membrane</location>
        <topology evidence="1">Multi-pass membrane protein</topology>
    </subcellularLocation>
</comment>
<feature type="domain" description="ABC transmembrane type-1" evidence="10">
    <location>
        <begin position="36"/>
        <end position="318"/>
    </location>
</feature>
<dbReference type="GO" id="GO:0005886">
    <property type="term" value="C:plasma membrane"/>
    <property type="evidence" value="ECO:0007669"/>
    <property type="project" value="UniProtKB-SubCell"/>
</dbReference>
<dbReference type="Proteomes" id="UP000449710">
    <property type="component" value="Unassembled WGS sequence"/>
</dbReference>
<evidence type="ECO:0000256" key="8">
    <source>
        <dbReference type="SAM" id="Phobius"/>
    </source>
</evidence>
<dbReference type="GO" id="GO:0015421">
    <property type="term" value="F:ABC-type oligopeptide transporter activity"/>
    <property type="evidence" value="ECO:0007669"/>
    <property type="project" value="TreeGrafter"/>
</dbReference>
<dbReference type="InterPro" id="IPR036640">
    <property type="entry name" value="ABC1_TM_sf"/>
</dbReference>